<dbReference type="PANTHER" id="PTHR34975:SF2">
    <property type="entry name" value="SPORE GERMINATION PROTEIN A2"/>
    <property type="match status" value="1"/>
</dbReference>
<sequence>MSSFSNPKINPIQGLILCMSASTALAQISGAIISIEQAKRDTFVSSLIGCIAYLLYAFWIYRIVNNQAPNQSFLDVLELKMGSLFAWSVRYWIALYLMCELFVIDKNIVTWVKSLILPYTPIWAISLPFLIVCAYLAVKGIKPIAISISVLMPAFLFLTVFMAVFTYKYRHFDLLLPLFSEGARPILEGVTTTVRAGMELFLLLLLKPYTEGTFKWKHFVAEVSVFSFFIINGAVSMLTIFGPYEASLQRFPLFTQWRLVRISSFLEHLDFLSMYQWLSSTTIQISLGLFLIGDLLTSRQRPHKIAIMTCATALFISVELRLNDSDFLAFTKYYFYPISTLSILCWTTLAYFTTRKRGLS</sequence>
<evidence type="ECO:0000256" key="6">
    <source>
        <dbReference type="ARBA" id="ARBA00022989"/>
    </source>
</evidence>
<dbReference type="EMBL" id="CP130319">
    <property type="protein sequence ID" value="WNR46486.1"/>
    <property type="molecule type" value="Genomic_DNA"/>
</dbReference>
<evidence type="ECO:0000256" key="5">
    <source>
        <dbReference type="ARBA" id="ARBA00022692"/>
    </source>
</evidence>
<organism evidence="9 10">
    <name type="scientific">Paenibacillus roseopurpureus</name>
    <dbReference type="NCBI Taxonomy" id="2918901"/>
    <lineage>
        <taxon>Bacteria</taxon>
        <taxon>Bacillati</taxon>
        <taxon>Bacillota</taxon>
        <taxon>Bacilli</taxon>
        <taxon>Bacillales</taxon>
        <taxon>Paenibacillaceae</taxon>
        <taxon>Paenibacillus</taxon>
    </lineage>
</organism>
<comment type="subcellular location">
    <subcellularLocation>
        <location evidence="1">Membrane</location>
        <topology evidence="1">Multi-pass membrane protein</topology>
    </subcellularLocation>
</comment>
<reference evidence="9" key="1">
    <citation type="submission" date="2022-02" db="EMBL/GenBank/DDBJ databases">
        <title>Paenibacillus sp. MBLB1832 Whole Genome Shotgun Sequencing.</title>
        <authorList>
            <person name="Hwang C.Y."/>
            <person name="Cho E.-S."/>
            <person name="Seo M.-J."/>
        </authorList>
    </citation>
    <scope>NUCLEOTIDE SEQUENCE</scope>
    <source>
        <strain evidence="9">MBLB1832</strain>
    </source>
</reference>
<evidence type="ECO:0000256" key="3">
    <source>
        <dbReference type="ARBA" id="ARBA00022448"/>
    </source>
</evidence>
<proteinExistence type="inferred from homology"/>
<feature type="transmembrane region" description="Helical" evidence="8">
    <location>
        <begin position="274"/>
        <end position="293"/>
    </location>
</feature>
<gene>
    <name evidence="9" type="ORF">MJB10_10465</name>
</gene>
<keyword evidence="10" id="KW-1185">Reference proteome</keyword>
<evidence type="ECO:0000256" key="8">
    <source>
        <dbReference type="SAM" id="Phobius"/>
    </source>
</evidence>
<dbReference type="KEGG" id="proo:MJB10_10465"/>
<feature type="transmembrane region" description="Helical" evidence="8">
    <location>
        <begin position="305"/>
        <end position="322"/>
    </location>
</feature>
<dbReference type="GO" id="GO:0009847">
    <property type="term" value="P:spore germination"/>
    <property type="evidence" value="ECO:0007669"/>
    <property type="project" value="InterPro"/>
</dbReference>
<protein>
    <submittedName>
        <fullName evidence="9">Endospore germination permease</fullName>
    </submittedName>
</protein>
<dbReference type="GO" id="GO:0016020">
    <property type="term" value="C:membrane"/>
    <property type="evidence" value="ECO:0007669"/>
    <property type="project" value="UniProtKB-SubCell"/>
</dbReference>
<comment type="similarity">
    <text evidence="2">Belongs to the amino acid-polyamine-organocation (APC) superfamily. Spore germination protein (SGP) (TC 2.A.3.9) family.</text>
</comment>
<feature type="transmembrane region" description="Helical" evidence="8">
    <location>
        <begin position="334"/>
        <end position="352"/>
    </location>
</feature>
<dbReference type="RefSeq" id="WP_314804509.1">
    <property type="nucleotide sequence ID" value="NZ_CP130319.1"/>
</dbReference>
<evidence type="ECO:0000256" key="2">
    <source>
        <dbReference type="ARBA" id="ARBA00007998"/>
    </source>
</evidence>
<feature type="transmembrane region" description="Helical" evidence="8">
    <location>
        <begin position="12"/>
        <end position="35"/>
    </location>
</feature>
<feature type="transmembrane region" description="Helical" evidence="8">
    <location>
        <begin position="42"/>
        <end position="64"/>
    </location>
</feature>
<keyword evidence="7 8" id="KW-0472">Membrane</keyword>
<dbReference type="NCBIfam" id="TIGR00912">
    <property type="entry name" value="2A0309"/>
    <property type="match status" value="1"/>
</dbReference>
<evidence type="ECO:0000313" key="9">
    <source>
        <dbReference type="EMBL" id="WNR46486.1"/>
    </source>
</evidence>
<accession>A0AA96LSK7</accession>
<feature type="transmembrane region" description="Helical" evidence="8">
    <location>
        <begin position="84"/>
        <end position="104"/>
    </location>
</feature>
<keyword evidence="4" id="KW-0309">Germination</keyword>
<dbReference type="Proteomes" id="UP001304650">
    <property type="component" value="Chromosome"/>
</dbReference>
<name>A0AA96LSK7_9BACL</name>
<dbReference type="Pfam" id="PF03845">
    <property type="entry name" value="Spore_permease"/>
    <property type="match status" value="1"/>
</dbReference>
<feature type="transmembrane region" description="Helical" evidence="8">
    <location>
        <begin position="223"/>
        <end position="244"/>
    </location>
</feature>
<keyword evidence="5 8" id="KW-0812">Transmembrane</keyword>
<dbReference type="AlphaFoldDB" id="A0AA96LSK7"/>
<feature type="transmembrane region" description="Helical" evidence="8">
    <location>
        <begin position="116"/>
        <end position="138"/>
    </location>
</feature>
<feature type="transmembrane region" description="Helical" evidence="8">
    <location>
        <begin position="144"/>
        <end position="167"/>
    </location>
</feature>
<dbReference type="PANTHER" id="PTHR34975">
    <property type="entry name" value="SPORE GERMINATION PROTEIN A2"/>
    <property type="match status" value="1"/>
</dbReference>
<keyword evidence="3" id="KW-0813">Transport</keyword>
<evidence type="ECO:0000256" key="7">
    <source>
        <dbReference type="ARBA" id="ARBA00023136"/>
    </source>
</evidence>
<evidence type="ECO:0000313" key="10">
    <source>
        <dbReference type="Proteomes" id="UP001304650"/>
    </source>
</evidence>
<evidence type="ECO:0000256" key="1">
    <source>
        <dbReference type="ARBA" id="ARBA00004141"/>
    </source>
</evidence>
<evidence type="ECO:0000256" key="4">
    <source>
        <dbReference type="ARBA" id="ARBA00022544"/>
    </source>
</evidence>
<dbReference type="InterPro" id="IPR004761">
    <property type="entry name" value="Spore_GerAB"/>
</dbReference>
<keyword evidence="6 8" id="KW-1133">Transmembrane helix</keyword>